<organism evidence="3 4">
    <name type="scientific">Primorskyibacter flagellatus</name>
    <dbReference type="NCBI Taxonomy" id="1387277"/>
    <lineage>
        <taxon>Bacteria</taxon>
        <taxon>Pseudomonadati</taxon>
        <taxon>Pseudomonadota</taxon>
        <taxon>Alphaproteobacteria</taxon>
        <taxon>Rhodobacterales</taxon>
        <taxon>Roseobacteraceae</taxon>
        <taxon>Primorskyibacter</taxon>
    </lineage>
</organism>
<dbReference type="SUPFAM" id="SSF51430">
    <property type="entry name" value="NAD(P)-linked oxidoreductase"/>
    <property type="match status" value="1"/>
</dbReference>
<evidence type="ECO:0000313" key="4">
    <source>
        <dbReference type="Proteomes" id="UP000612855"/>
    </source>
</evidence>
<gene>
    <name evidence="3" type="ORF">GCM10011360_11520</name>
</gene>
<evidence type="ECO:0000256" key="1">
    <source>
        <dbReference type="ARBA" id="ARBA00023002"/>
    </source>
</evidence>
<sequence length="314" mass="33687">MTPIRLGRTGLMISPVVFGCNVFGWTADRATSHDLLSRMVERGITTLDTADVYSRWVPGHSGGESETIIGDWFAANPAMRDRVQVITKVGSPMPDGGGLSSAWIETEVEQSLRRLRTDRIDLYFSHRPDADTPHDETLAAYDRLMTAGKVRAIGASNFDAAQMQAAEGAGPVSYGAQQPEYNLYTRQVFEGPLADFCIAHDIGVIPFFGLASGFLSGKYRTKADLRGPRGERSIGKYLDAKGLAILDALDGVAEETGATPAEISLAWLMRKPGVTAPIASATSVAQLDSLIRAVSIDLTAEQMAMLDAAGHPAD</sequence>
<dbReference type="PROSITE" id="PS51257">
    <property type="entry name" value="PROKAR_LIPOPROTEIN"/>
    <property type="match status" value="1"/>
</dbReference>
<dbReference type="Gene3D" id="3.20.20.100">
    <property type="entry name" value="NADP-dependent oxidoreductase domain"/>
    <property type="match status" value="1"/>
</dbReference>
<dbReference type="Proteomes" id="UP000612855">
    <property type="component" value="Unassembled WGS sequence"/>
</dbReference>
<dbReference type="CDD" id="cd19081">
    <property type="entry name" value="AKR_AKR9C1"/>
    <property type="match status" value="1"/>
</dbReference>
<dbReference type="GO" id="GO:0005829">
    <property type="term" value="C:cytosol"/>
    <property type="evidence" value="ECO:0007669"/>
    <property type="project" value="TreeGrafter"/>
</dbReference>
<name>A0A917A5M2_9RHOB</name>
<dbReference type="InterPro" id="IPR023210">
    <property type="entry name" value="NADP_OxRdtase_dom"/>
</dbReference>
<dbReference type="RefSeq" id="WP_188476707.1">
    <property type="nucleotide sequence ID" value="NZ_BMFJ01000001.1"/>
</dbReference>
<evidence type="ECO:0000259" key="2">
    <source>
        <dbReference type="Pfam" id="PF00248"/>
    </source>
</evidence>
<dbReference type="PANTHER" id="PTHR43364">
    <property type="entry name" value="NADH-SPECIFIC METHYLGLYOXAL REDUCTASE-RELATED"/>
    <property type="match status" value="1"/>
</dbReference>
<dbReference type="AlphaFoldDB" id="A0A917A5M2"/>
<reference evidence="4" key="1">
    <citation type="journal article" date="2019" name="Int. J. Syst. Evol. Microbiol.">
        <title>The Global Catalogue of Microorganisms (GCM) 10K type strain sequencing project: providing services to taxonomists for standard genome sequencing and annotation.</title>
        <authorList>
            <consortium name="The Broad Institute Genomics Platform"/>
            <consortium name="The Broad Institute Genome Sequencing Center for Infectious Disease"/>
            <person name="Wu L."/>
            <person name="Ma J."/>
        </authorList>
    </citation>
    <scope>NUCLEOTIDE SEQUENCE [LARGE SCALE GENOMIC DNA]</scope>
    <source>
        <strain evidence="4">CGMCC 1.12664</strain>
    </source>
</reference>
<keyword evidence="1" id="KW-0560">Oxidoreductase</keyword>
<protein>
    <submittedName>
        <fullName evidence="3">NADP-dependent aryl-alcohol dehydrogenase</fullName>
    </submittedName>
</protein>
<dbReference type="Pfam" id="PF00248">
    <property type="entry name" value="Aldo_ket_red"/>
    <property type="match status" value="1"/>
</dbReference>
<dbReference type="EMBL" id="BMFJ01000001">
    <property type="protein sequence ID" value="GGE24799.1"/>
    <property type="molecule type" value="Genomic_DNA"/>
</dbReference>
<accession>A0A917A5M2</accession>
<feature type="domain" description="NADP-dependent oxidoreductase" evidence="2">
    <location>
        <begin position="16"/>
        <end position="309"/>
    </location>
</feature>
<evidence type="ECO:0000313" key="3">
    <source>
        <dbReference type="EMBL" id="GGE24799.1"/>
    </source>
</evidence>
<dbReference type="InterPro" id="IPR036812">
    <property type="entry name" value="NAD(P)_OxRdtase_dom_sf"/>
</dbReference>
<dbReference type="InterPro" id="IPR050523">
    <property type="entry name" value="AKR_Detox_Biosynth"/>
</dbReference>
<keyword evidence="4" id="KW-1185">Reference proteome</keyword>
<comment type="caution">
    <text evidence="3">The sequence shown here is derived from an EMBL/GenBank/DDBJ whole genome shotgun (WGS) entry which is preliminary data.</text>
</comment>
<dbReference type="InterPro" id="IPR020471">
    <property type="entry name" value="AKR"/>
</dbReference>
<dbReference type="PRINTS" id="PR00069">
    <property type="entry name" value="ALDKETRDTASE"/>
</dbReference>
<dbReference type="FunFam" id="3.20.20.100:FF:000004">
    <property type="entry name" value="Oxidoreductase, aldo/keto reductase"/>
    <property type="match status" value="1"/>
</dbReference>
<dbReference type="GO" id="GO:0016491">
    <property type="term" value="F:oxidoreductase activity"/>
    <property type="evidence" value="ECO:0007669"/>
    <property type="project" value="UniProtKB-KW"/>
</dbReference>
<proteinExistence type="predicted"/>
<dbReference type="PANTHER" id="PTHR43364:SF6">
    <property type="entry name" value="OXIDOREDUCTASE-RELATED"/>
    <property type="match status" value="1"/>
</dbReference>